<dbReference type="AlphaFoldDB" id="A0A0J9XCQ9"/>
<dbReference type="GO" id="GO:0046983">
    <property type="term" value="F:protein dimerization activity"/>
    <property type="evidence" value="ECO:0007669"/>
    <property type="project" value="InterPro"/>
</dbReference>
<organism evidence="3 4">
    <name type="scientific">Geotrichum candidum</name>
    <name type="common">Oospora lactis</name>
    <name type="synonym">Dipodascus geotrichum</name>
    <dbReference type="NCBI Taxonomy" id="1173061"/>
    <lineage>
        <taxon>Eukaryota</taxon>
        <taxon>Fungi</taxon>
        <taxon>Dikarya</taxon>
        <taxon>Ascomycota</taxon>
        <taxon>Saccharomycotina</taxon>
        <taxon>Dipodascomycetes</taxon>
        <taxon>Dipodascales</taxon>
        <taxon>Dipodascaceae</taxon>
        <taxon>Geotrichum</taxon>
    </lineage>
</organism>
<gene>
    <name evidence="3" type="ORF">BN980_GECA10s02463g</name>
</gene>
<dbReference type="PANTHER" id="PTHR47336:SF3">
    <property type="entry name" value="SERINE-RICH PROTEIN TYE7"/>
    <property type="match status" value="1"/>
</dbReference>
<comment type="caution">
    <text evidence="3">The sequence shown here is derived from an EMBL/GenBank/DDBJ whole genome shotgun (WGS) entry which is preliminary data.</text>
</comment>
<proteinExistence type="predicted"/>
<feature type="compositionally biased region" description="Low complexity" evidence="1">
    <location>
        <begin position="307"/>
        <end position="319"/>
    </location>
</feature>
<sequence>MNYNNIPEIMVPPEQQTSMQNPDEIYIYQNAPNPLVDPLHLQHDLTYTIAPSQIQEYLPIDFTSQNDPQATQMSSPLQMISPQINYVPYSVNQISANATLPDQAAMDYFGASPSVPSNHNTTGSISSPNYDNIDTISSSINNVETVVPSGIPTPSTFLESSISHLQIHPVSTGSEIAVNLEKDTTGPSQDIRSKPMPPTQPSITTISNGKKKRAARRRLTVVQKIAHNKIEKRYRTNINEKIFGLQTLIDPNWSPEDNRSPILPTLAATESNEENEESSGSSSEESNQQYNKMKGKQKSGAFEPTHSLPSSSSAKPNKSSILERAAEYIVYLKEFNAKLKSQNKALQKKLDGYE</sequence>
<dbReference type="PROSITE" id="PS50888">
    <property type="entry name" value="BHLH"/>
    <property type="match status" value="1"/>
</dbReference>
<feature type="compositionally biased region" description="Low complexity" evidence="1">
    <location>
        <begin position="278"/>
        <end position="287"/>
    </location>
</feature>
<evidence type="ECO:0000259" key="2">
    <source>
        <dbReference type="PROSITE" id="PS50888"/>
    </source>
</evidence>
<dbReference type="PANTHER" id="PTHR47336">
    <property type="entry name" value="TRANSCRIPTION FACTOR HMS1-RELATED"/>
    <property type="match status" value="1"/>
</dbReference>
<dbReference type="Proteomes" id="UP000242525">
    <property type="component" value="Unassembled WGS sequence"/>
</dbReference>
<dbReference type="Pfam" id="PF00010">
    <property type="entry name" value="HLH"/>
    <property type="match status" value="1"/>
</dbReference>
<feature type="domain" description="BHLH" evidence="2">
    <location>
        <begin position="222"/>
        <end position="332"/>
    </location>
</feature>
<dbReference type="InterPro" id="IPR011598">
    <property type="entry name" value="bHLH_dom"/>
</dbReference>
<protein>
    <submittedName>
        <fullName evidence="3">Similar to Saccharomyces cerevisiae YOR344C TYE7 Serine-rich protein that contains a basic-helix-loop-helix (BHLH) DNA binding motif</fullName>
    </submittedName>
</protein>
<evidence type="ECO:0000256" key="1">
    <source>
        <dbReference type="SAM" id="MobiDB-lite"/>
    </source>
</evidence>
<reference evidence="3" key="1">
    <citation type="submission" date="2014-03" db="EMBL/GenBank/DDBJ databases">
        <authorList>
            <person name="Casaregola S."/>
        </authorList>
    </citation>
    <scope>NUCLEOTIDE SEQUENCE [LARGE SCALE GENOMIC DNA]</scope>
    <source>
        <strain evidence="3">CLIB 918</strain>
    </source>
</reference>
<dbReference type="InterPro" id="IPR052099">
    <property type="entry name" value="Regulatory_TF_Diverse"/>
</dbReference>
<dbReference type="SUPFAM" id="SSF47459">
    <property type="entry name" value="HLH, helix-loop-helix DNA-binding domain"/>
    <property type="match status" value="1"/>
</dbReference>
<dbReference type="EMBL" id="CCBN010000010">
    <property type="protein sequence ID" value="CDO55267.1"/>
    <property type="molecule type" value="Genomic_DNA"/>
</dbReference>
<accession>A0A0J9XCQ9</accession>
<keyword evidence="4" id="KW-1185">Reference proteome</keyword>
<feature type="region of interest" description="Disordered" evidence="1">
    <location>
        <begin position="267"/>
        <end position="319"/>
    </location>
</feature>
<dbReference type="Gene3D" id="4.10.280.10">
    <property type="entry name" value="Helix-loop-helix DNA-binding domain"/>
    <property type="match status" value="1"/>
</dbReference>
<evidence type="ECO:0000313" key="3">
    <source>
        <dbReference type="EMBL" id="CDO55267.1"/>
    </source>
</evidence>
<name>A0A0J9XCQ9_GEOCN</name>
<evidence type="ECO:0000313" key="4">
    <source>
        <dbReference type="Proteomes" id="UP000242525"/>
    </source>
</evidence>
<feature type="region of interest" description="Disordered" evidence="1">
    <location>
        <begin position="184"/>
        <end position="214"/>
    </location>
</feature>
<dbReference type="SMART" id="SM00353">
    <property type="entry name" value="HLH"/>
    <property type="match status" value="1"/>
</dbReference>
<dbReference type="InterPro" id="IPR036638">
    <property type="entry name" value="HLH_DNA-bd_sf"/>
</dbReference>
<dbReference type="STRING" id="1173061.A0A0J9XCQ9"/>
<dbReference type="OrthoDB" id="2133190at2759"/>